<dbReference type="Proteomes" id="UP000694846">
    <property type="component" value="Unplaced"/>
</dbReference>
<accession>A0A8B8FMA9</accession>
<dbReference type="GO" id="GO:0005509">
    <property type="term" value="F:calcium ion binding"/>
    <property type="evidence" value="ECO:0007669"/>
    <property type="project" value="InterPro"/>
</dbReference>
<dbReference type="SMART" id="SM00054">
    <property type="entry name" value="EFh"/>
    <property type="match status" value="3"/>
</dbReference>
<dbReference type="Gene3D" id="1.10.238.10">
    <property type="entry name" value="EF-hand"/>
    <property type="match status" value="2"/>
</dbReference>
<dbReference type="CDD" id="cd00051">
    <property type="entry name" value="EFh"/>
    <property type="match status" value="1"/>
</dbReference>
<organism evidence="4 5">
    <name type="scientific">Sipha flava</name>
    <name type="common">yellow sugarcane aphid</name>
    <dbReference type="NCBI Taxonomy" id="143950"/>
    <lineage>
        <taxon>Eukaryota</taxon>
        <taxon>Metazoa</taxon>
        <taxon>Ecdysozoa</taxon>
        <taxon>Arthropoda</taxon>
        <taxon>Hexapoda</taxon>
        <taxon>Insecta</taxon>
        <taxon>Pterygota</taxon>
        <taxon>Neoptera</taxon>
        <taxon>Paraneoptera</taxon>
        <taxon>Hemiptera</taxon>
        <taxon>Sternorrhyncha</taxon>
        <taxon>Aphidomorpha</taxon>
        <taxon>Aphidoidea</taxon>
        <taxon>Aphididae</taxon>
        <taxon>Sipha</taxon>
    </lineage>
</organism>
<dbReference type="InterPro" id="IPR050230">
    <property type="entry name" value="CALM/Myosin/TropC-like"/>
</dbReference>
<dbReference type="FunFam" id="1.10.238.10:FF:000001">
    <property type="entry name" value="Calmodulin 1"/>
    <property type="match status" value="1"/>
</dbReference>
<keyword evidence="2" id="KW-0106">Calcium</keyword>
<dbReference type="InterPro" id="IPR011992">
    <property type="entry name" value="EF-hand-dom_pair"/>
</dbReference>
<evidence type="ECO:0000259" key="3">
    <source>
        <dbReference type="PROSITE" id="PS50222"/>
    </source>
</evidence>
<dbReference type="PROSITE" id="PS50222">
    <property type="entry name" value="EF_HAND_2"/>
    <property type="match status" value="3"/>
</dbReference>
<evidence type="ECO:0000313" key="4">
    <source>
        <dbReference type="Proteomes" id="UP000694846"/>
    </source>
</evidence>
<dbReference type="GO" id="GO:0016460">
    <property type="term" value="C:myosin II complex"/>
    <property type="evidence" value="ECO:0007669"/>
    <property type="project" value="TreeGrafter"/>
</dbReference>
<proteinExistence type="predicted"/>
<keyword evidence="4" id="KW-1185">Reference proteome</keyword>
<evidence type="ECO:0000256" key="1">
    <source>
        <dbReference type="ARBA" id="ARBA00022737"/>
    </source>
</evidence>
<dbReference type="RefSeq" id="XP_025411490.1">
    <property type="nucleotide sequence ID" value="XM_025555705.1"/>
</dbReference>
<gene>
    <name evidence="5" type="primary">LOC112684279</name>
</gene>
<protein>
    <submittedName>
        <fullName evidence="5">Caltractin-like</fullName>
    </submittedName>
</protein>
<dbReference type="InterPro" id="IPR018247">
    <property type="entry name" value="EF_Hand_1_Ca_BS"/>
</dbReference>
<feature type="domain" description="EF-hand" evidence="3">
    <location>
        <begin position="25"/>
        <end position="60"/>
    </location>
</feature>
<keyword evidence="1" id="KW-0677">Repeat</keyword>
<feature type="domain" description="EF-hand" evidence="3">
    <location>
        <begin position="134"/>
        <end position="169"/>
    </location>
</feature>
<dbReference type="OrthoDB" id="343296at2759"/>
<dbReference type="SUPFAM" id="SSF47473">
    <property type="entry name" value="EF-hand"/>
    <property type="match status" value="1"/>
</dbReference>
<evidence type="ECO:0000313" key="5">
    <source>
        <dbReference type="RefSeq" id="XP_025411490.1"/>
    </source>
</evidence>
<dbReference type="AlphaFoldDB" id="A0A8B8FMA9"/>
<dbReference type="PANTHER" id="PTHR23048">
    <property type="entry name" value="MYOSIN LIGHT CHAIN 1, 3"/>
    <property type="match status" value="1"/>
</dbReference>
<feature type="domain" description="EF-hand" evidence="3">
    <location>
        <begin position="98"/>
        <end position="133"/>
    </location>
</feature>
<dbReference type="GeneID" id="112684279"/>
<reference evidence="5" key="1">
    <citation type="submission" date="2025-08" db="UniProtKB">
        <authorList>
            <consortium name="RefSeq"/>
        </authorList>
    </citation>
    <scope>IDENTIFICATION</scope>
    <source>
        <tissue evidence="5">Whole body</tissue>
    </source>
</reference>
<dbReference type="InterPro" id="IPR002048">
    <property type="entry name" value="EF_hand_dom"/>
</dbReference>
<evidence type="ECO:0000256" key="2">
    <source>
        <dbReference type="ARBA" id="ARBA00022837"/>
    </source>
</evidence>
<sequence>MNYQVCLVHCINYYYLKINVSFKPFKDIEISKAFDLMDINGHKVISKRDFKFALKALGLELPRDQYIRLISGIEKDQNGFINKEIFMKEVCKLMSSRDVENDMVKAFRLIDEQDTGKIDFNSLKNVAKVLGERVSDQEIIDMLDAADEDGDGKVNLTEFLKLMNRARKVL</sequence>
<name>A0A8B8FMA9_9HEMI</name>
<dbReference type="PANTHER" id="PTHR23048:SF59">
    <property type="entry name" value="EF-HAND SUPERFAMILY PROTEIN"/>
    <property type="match status" value="1"/>
</dbReference>
<dbReference type="Pfam" id="PF13833">
    <property type="entry name" value="EF-hand_8"/>
    <property type="match status" value="1"/>
</dbReference>
<dbReference type="PROSITE" id="PS00018">
    <property type="entry name" value="EF_HAND_1"/>
    <property type="match status" value="1"/>
</dbReference>